<evidence type="ECO:0000256" key="1">
    <source>
        <dbReference type="ARBA" id="ARBA00004651"/>
    </source>
</evidence>
<dbReference type="Gene3D" id="1.10.3720.10">
    <property type="entry name" value="MetI-like"/>
    <property type="match status" value="1"/>
</dbReference>
<evidence type="ECO:0000256" key="7">
    <source>
        <dbReference type="ARBA" id="ARBA00023136"/>
    </source>
</evidence>
<keyword evidence="7 8" id="KW-0472">Membrane</keyword>
<dbReference type="Proteomes" id="UP001305521">
    <property type="component" value="Chromosome"/>
</dbReference>
<evidence type="ECO:0000256" key="8">
    <source>
        <dbReference type="RuleBase" id="RU363032"/>
    </source>
</evidence>
<evidence type="ECO:0000256" key="2">
    <source>
        <dbReference type="ARBA" id="ARBA00007069"/>
    </source>
</evidence>
<dbReference type="InterPro" id="IPR000515">
    <property type="entry name" value="MetI-like"/>
</dbReference>
<comment type="subcellular location">
    <subcellularLocation>
        <location evidence="1 8">Cell membrane</location>
        <topology evidence="1 8">Multi-pass membrane protein</topology>
    </subcellularLocation>
</comment>
<reference evidence="10 11" key="1">
    <citation type="submission" date="2023-11" db="EMBL/GenBank/DDBJ databases">
        <title>Arctic aerobic anoxygenic photoheterotroph Sediminicoccus rosea KRV36 adapts its photosynthesis to long days of polar summer.</title>
        <authorList>
            <person name="Tomasch J."/>
            <person name="Kopejtka K."/>
            <person name="Bily T."/>
            <person name="Gardiner A.T."/>
            <person name="Gardian Z."/>
            <person name="Shivaramu S."/>
            <person name="Koblizek M."/>
            <person name="Engelhardt F."/>
            <person name="Kaftan D."/>
        </authorList>
    </citation>
    <scope>NUCLEOTIDE SEQUENCE [LARGE SCALE GENOMIC DNA]</scope>
    <source>
        <strain evidence="10 11">R-30</strain>
    </source>
</reference>
<dbReference type="CDD" id="cd06261">
    <property type="entry name" value="TM_PBP2"/>
    <property type="match status" value="1"/>
</dbReference>
<accession>A0ABZ0PH93</accession>
<dbReference type="EMBL" id="CP137852">
    <property type="protein sequence ID" value="WPB84713.1"/>
    <property type="molecule type" value="Genomic_DNA"/>
</dbReference>
<evidence type="ECO:0000256" key="5">
    <source>
        <dbReference type="ARBA" id="ARBA00022692"/>
    </source>
</evidence>
<feature type="transmembrane region" description="Helical" evidence="8">
    <location>
        <begin position="194"/>
        <end position="216"/>
    </location>
</feature>
<name>A0ABZ0PH93_9PROT</name>
<proteinExistence type="inferred from homology"/>
<feature type="domain" description="ABC transmembrane type-1" evidence="9">
    <location>
        <begin position="65"/>
        <end position="271"/>
    </location>
</feature>
<keyword evidence="6 8" id="KW-1133">Transmembrane helix</keyword>
<keyword evidence="4" id="KW-1003">Cell membrane</keyword>
<keyword evidence="11" id="KW-1185">Reference proteome</keyword>
<feature type="transmembrane region" description="Helical" evidence="8">
    <location>
        <begin position="71"/>
        <end position="94"/>
    </location>
</feature>
<dbReference type="PANTHER" id="PTHR42929:SF3">
    <property type="entry name" value="PUTRESCINE TRANSPORT SYSTEM PERMEASE PROTEIN POTH"/>
    <property type="match status" value="1"/>
</dbReference>
<organism evidence="10 11">
    <name type="scientific">Sediminicoccus rosea</name>
    <dbReference type="NCBI Taxonomy" id="1225128"/>
    <lineage>
        <taxon>Bacteria</taxon>
        <taxon>Pseudomonadati</taxon>
        <taxon>Pseudomonadota</taxon>
        <taxon>Alphaproteobacteria</taxon>
        <taxon>Acetobacterales</taxon>
        <taxon>Roseomonadaceae</taxon>
        <taxon>Sediminicoccus</taxon>
    </lineage>
</organism>
<evidence type="ECO:0000313" key="10">
    <source>
        <dbReference type="EMBL" id="WPB84713.1"/>
    </source>
</evidence>
<dbReference type="PANTHER" id="PTHR42929">
    <property type="entry name" value="INNER MEMBRANE ABC TRANSPORTER PERMEASE PROTEIN YDCU-RELATED-RELATED"/>
    <property type="match status" value="1"/>
</dbReference>
<comment type="similarity">
    <text evidence="2">Belongs to the binding-protein-dependent transport system permease family. CysTW subfamily.</text>
</comment>
<feature type="transmembrane region" description="Helical" evidence="8">
    <location>
        <begin position="250"/>
        <end position="271"/>
    </location>
</feature>
<dbReference type="PROSITE" id="PS50928">
    <property type="entry name" value="ABC_TM1"/>
    <property type="match status" value="1"/>
</dbReference>
<dbReference type="RefSeq" id="WP_318648677.1">
    <property type="nucleotide sequence ID" value="NZ_CP137852.1"/>
</dbReference>
<evidence type="ECO:0000256" key="4">
    <source>
        <dbReference type="ARBA" id="ARBA00022475"/>
    </source>
</evidence>
<evidence type="ECO:0000259" key="9">
    <source>
        <dbReference type="PROSITE" id="PS50928"/>
    </source>
</evidence>
<keyword evidence="5 8" id="KW-0812">Transmembrane</keyword>
<dbReference type="InterPro" id="IPR035906">
    <property type="entry name" value="MetI-like_sf"/>
</dbReference>
<sequence>MIRAGAWLALLLLVAAPLAIVLGMGFGTSAPGVPPVIPPIGREGWQGSFEAWGLLFADTYYLDAALRSLRLAAITAGLCLVLGFGMALGIASAAPRWQAPLLALVLLPFWSGFVLRLAAWVGLLRDGGWINATLLHVGLIAEPMPLLYSEGAMLLGMVHGYLPFAVLPLTATLARRDRRLEEAAADLGAGRWTVFFTITLPLAAPAAGAAFLLVFIPAAGEVVIPEVLGAPDSVLFGRAIWGEFFQTRDWPAAAALSTALLALLLLPIALYQRLSVAR</sequence>
<protein>
    <submittedName>
        <fullName evidence="10">ABC transporter permease</fullName>
    </submittedName>
</protein>
<keyword evidence="3 8" id="KW-0813">Transport</keyword>
<feature type="transmembrane region" description="Helical" evidence="8">
    <location>
        <begin position="152"/>
        <end position="174"/>
    </location>
</feature>
<dbReference type="Pfam" id="PF00528">
    <property type="entry name" value="BPD_transp_1"/>
    <property type="match status" value="1"/>
</dbReference>
<evidence type="ECO:0000256" key="6">
    <source>
        <dbReference type="ARBA" id="ARBA00022989"/>
    </source>
</evidence>
<gene>
    <name evidence="10" type="ORF">R9Z33_21790</name>
</gene>
<feature type="transmembrane region" description="Helical" evidence="8">
    <location>
        <begin position="101"/>
        <end position="123"/>
    </location>
</feature>
<evidence type="ECO:0000256" key="3">
    <source>
        <dbReference type="ARBA" id="ARBA00022448"/>
    </source>
</evidence>
<evidence type="ECO:0000313" key="11">
    <source>
        <dbReference type="Proteomes" id="UP001305521"/>
    </source>
</evidence>
<dbReference type="SUPFAM" id="SSF161098">
    <property type="entry name" value="MetI-like"/>
    <property type="match status" value="1"/>
</dbReference>